<organism evidence="13 14">
    <name type="scientific">Rhodosalinus sediminis</name>
    <dbReference type="NCBI Taxonomy" id="1940533"/>
    <lineage>
        <taxon>Bacteria</taxon>
        <taxon>Pseudomonadati</taxon>
        <taxon>Pseudomonadota</taxon>
        <taxon>Alphaproteobacteria</taxon>
        <taxon>Rhodobacterales</taxon>
        <taxon>Paracoccaceae</taxon>
        <taxon>Rhodosalinus</taxon>
    </lineage>
</organism>
<evidence type="ECO:0000313" key="14">
    <source>
        <dbReference type="Proteomes" id="UP000257131"/>
    </source>
</evidence>
<comment type="subcellular location">
    <subcellularLocation>
        <location evidence="1 8">Cell outer membrane</location>
        <topology evidence="1 8">Multi-pass membrane protein</topology>
    </subcellularLocation>
</comment>
<keyword evidence="5 9" id="KW-0798">TonB box</keyword>
<evidence type="ECO:0000256" key="7">
    <source>
        <dbReference type="ARBA" id="ARBA00023237"/>
    </source>
</evidence>
<dbReference type="PANTHER" id="PTHR30069">
    <property type="entry name" value="TONB-DEPENDENT OUTER MEMBRANE RECEPTOR"/>
    <property type="match status" value="1"/>
</dbReference>
<proteinExistence type="inferred from homology"/>
<comment type="similarity">
    <text evidence="8 9">Belongs to the TonB-dependent receptor family.</text>
</comment>
<dbReference type="InterPro" id="IPR037066">
    <property type="entry name" value="Plug_dom_sf"/>
</dbReference>
<keyword evidence="10" id="KW-0732">Signal</keyword>
<evidence type="ECO:0000256" key="3">
    <source>
        <dbReference type="ARBA" id="ARBA00022452"/>
    </source>
</evidence>
<dbReference type="Gene3D" id="2.40.170.20">
    <property type="entry name" value="TonB-dependent receptor, beta-barrel domain"/>
    <property type="match status" value="1"/>
</dbReference>
<keyword evidence="2 8" id="KW-0813">Transport</keyword>
<evidence type="ECO:0000256" key="10">
    <source>
        <dbReference type="SAM" id="SignalP"/>
    </source>
</evidence>
<dbReference type="Pfam" id="PF00593">
    <property type="entry name" value="TonB_dep_Rec_b-barrel"/>
    <property type="match status" value="1"/>
</dbReference>
<comment type="caution">
    <text evidence="13">The sequence shown here is derived from an EMBL/GenBank/DDBJ whole genome shotgun (WGS) entry which is preliminary data.</text>
</comment>
<feature type="domain" description="TonB-dependent receptor-like beta-barrel" evidence="11">
    <location>
        <begin position="258"/>
        <end position="676"/>
    </location>
</feature>
<protein>
    <submittedName>
        <fullName evidence="13">TonB-dependent receptor</fullName>
    </submittedName>
</protein>
<evidence type="ECO:0000256" key="6">
    <source>
        <dbReference type="ARBA" id="ARBA00023136"/>
    </source>
</evidence>
<accession>A0A3D9BXI8</accession>
<sequence>MRSGGGCRVRLICGAAAAALLAGESAAQEATGATPLGRLVLGAGAEKVAIDTPQAVTVLEQEDIDREQPRTAGDLFDSVPGVQAGGSSRVTGETFNIRGIGNAEPASQSRVVVNVDGTPKFFEQYRTGTFFGDPALYKRVEVLRGPASSTLYGSGAIGGVINFTTKDAADFLAPGETGALRFSGDYASNGDGAGGGVIFATRPREGAEFLFALNRDTSGDIEDGDGATLPGTDFDRLSGLVKGTFRFGEVQDQALRLSYSRTEGDQEDTTVDQTGGSIGFSGTADFKTRDETAVVAYSHAGAGNPWLDLEVTLSWSDTEVVKDDFSNAFACGLGRAQILCDNEAAYETVTLKAENTVAFGGGAWENYLTFGAQLSEQERTATSSEGPMDFHPEGTDTRAALYAQGEFIHESGLTLIPGLRLERIEQEPGAAAAAAGGQDESFTAVSPKIAALYEVNERWSVFGSLARTERAPTLDELYSTQGSTPVRGAPGTFLSARQPSLALDPETATTAELGFAYAGRDVLAQGDSLEAKVTAFHNAIDDLIGTTPRATGPNPAPVPYFSNIDEARIWGAELEAAYDAERWFSRAAYALVRSEDEATGETLTDTPADTLALTLGGRMPEHGLRYGWRGTWAADITTEFDATSADGYVTHDLFLDWTPERGPLEGVTVNLAVENLTDASYRPNLQLDEAPGRSFKVALTREFSW</sequence>
<dbReference type="GO" id="GO:0044718">
    <property type="term" value="P:siderophore transmembrane transport"/>
    <property type="evidence" value="ECO:0007669"/>
    <property type="project" value="TreeGrafter"/>
</dbReference>
<dbReference type="SUPFAM" id="SSF56935">
    <property type="entry name" value="Porins"/>
    <property type="match status" value="1"/>
</dbReference>
<evidence type="ECO:0000256" key="2">
    <source>
        <dbReference type="ARBA" id="ARBA00022448"/>
    </source>
</evidence>
<keyword evidence="3 8" id="KW-1134">Transmembrane beta strand</keyword>
<feature type="signal peptide" evidence="10">
    <location>
        <begin position="1"/>
        <end position="18"/>
    </location>
</feature>
<keyword evidence="7 8" id="KW-0998">Cell outer membrane</keyword>
<dbReference type="GO" id="GO:0009279">
    <property type="term" value="C:cell outer membrane"/>
    <property type="evidence" value="ECO:0007669"/>
    <property type="project" value="UniProtKB-SubCell"/>
</dbReference>
<evidence type="ECO:0000259" key="12">
    <source>
        <dbReference type="Pfam" id="PF07715"/>
    </source>
</evidence>
<feature type="domain" description="TonB-dependent receptor plug" evidence="12">
    <location>
        <begin position="50"/>
        <end position="160"/>
    </location>
</feature>
<dbReference type="EMBL" id="QOHR01000003">
    <property type="protein sequence ID" value="REC58208.1"/>
    <property type="molecule type" value="Genomic_DNA"/>
</dbReference>
<name>A0A3D9BXI8_9RHOB</name>
<dbReference type="PROSITE" id="PS52016">
    <property type="entry name" value="TONB_DEPENDENT_REC_3"/>
    <property type="match status" value="1"/>
</dbReference>
<keyword evidence="6 8" id="KW-0472">Membrane</keyword>
<dbReference type="InterPro" id="IPR039426">
    <property type="entry name" value="TonB-dep_rcpt-like"/>
</dbReference>
<evidence type="ECO:0000313" key="13">
    <source>
        <dbReference type="EMBL" id="REC58208.1"/>
    </source>
</evidence>
<dbReference type="NCBIfam" id="TIGR01785">
    <property type="entry name" value="TonB-hemin"/>
    <property type="match status" value="1"/>
</dbReference>
<evidence type="ECO:0000259" key="11">
    <source>
        <dbReference type="Pfam" id="PF00593"/>
    </source>
</evidence>
<dbReference type="Pfam" id="PF07715">
    <property type="entry name" value="Plug"/>
    <property type="match status" value="1"/>
</dbReference>
<evidence type="ECO:0000256" key="5">
    <source>
        <dbReference type="ARBA" id="ARBA00023077"/>
    </source>
</evidence>
<feature type="chain" id="PRO_5017762690" evidence="10">
    <location>
        <begin position="19"/>
        <end position="705"/>
    </location>
</feature>
<keyword evidence="14" id="KW-1185">Reference proteome</keyword>
<dbReference type="Proteomes" id="UP000257131">
    <property type="component" value="Unassembled WGS sequence"/>
</dbReference>
<dbReference type="InterPro" id="IPR012910">
    <property type="entry name" value="Plug_dom"/>
</dbReference>
<keyword evidence="4 8" id="KW-0812">Transmembrane</keyword>
<evidence type="ECO:0000256" key="1">
    <source>
        <dbReference type="ARBA" id="ARBA00004571"/>
    </source>
</evidence>
<evidence type="ECO:0000256" key="9">
    <source>
        <dbReference type="RuleBase" id="RU003357"/>
    </source>
</evidence>
<dbReference type="GO" id="GO:0015232">
    <property type="term" value="F:heme transmembrane transporter activity"/>
    <property type="evidence" value="ECO:0007669"/>
    <property type="project" value="InterPro"/>
</dbReference>
<gene>
    <name evidence="13" type="ORF">DRV84_04030</name>
</gene>
<evidence type="ECO:0000256" key="4">
    <source>
        <dbReference type="ARBA" id="ARBA00022692"/>
    </source>
</evidence>
<dbReference type="InterPro" id="IPR011276">
    <property type="entry name" value="TonB_haem/Hb_rcpt"/>
</dbReference>
<evidence type="ECO:0000256" key="8">
    <source>
        <dbReference type="PROSITE-ProRule" id="PRU01360"/>
    </source>
</evidence>
<dbReference type="CDD" id="cd01347">
    <property type="entry name" value="ligand_gated_channel"/>
    <property type="match status" value="1"/>
</dbReference>
<dbReference type="GO" id="GO:0015344">
    <property type="term" value="F:siderophore uptake transmembrane transporter activity"/>
    <property type="evidence" value="ECO:0007669"/>
    <property type="project" value="TreeGrafter"/>
</dbReference>
<dbReference type="OrthoDB" id="9796221at2"/>
<dbReference type="InterPro" id="IPR000531">
    <property type="entry name" value="Beta-barrel_TonB"/>
</dbReference>
<dbReference type="RefSeq" id="WP_115978591.1">
    <property type="nucleotide sequence ID" value="NZ_QOHR01000003.1"/>
</dbReference>
<dbReference type="Gene3D" id="2.170.130.10">
    <property type="entry name" value="TonB-dependent receptor, plug domain"/>
    <property type="match status" value="1"/>
</dbReference>
<dbReference type="AlphaFoldDB" id="A0A3D9BXI8"/>
<dbReference type="PANTHER" id="PTHR30069:SF56">
    <property type="entry name" value="TONB-DEPENDENT HEME RECEPTOR A"/>
    <property type="match status" value="1"/>
</dbReference>
<dbReference type="InterPro" id="IPR036942">
    <property type="entry name" value="Beta-barrel_TonB_sf"/>
</dbReference>
<reference evidence="13 14" key="1">
    <citation type="journal article" date="2017" name="Int. J. Syst. Evol. Microbiol.">
        <title>Rhodosalinus sediminis gen. nov., sp. nov., isolated from marine saltern.</title>
        <authorList>
            <person name="Guo L.Y."/>
            <person name="Ling S.K."/>
            <person name="Li C.M."/>
            <person name="Chen G.J."/>
            <person name="Du Z.J."/>
        </authorList>
    </citation>
    <scope>NUCLEOTIDE SEQUENCE [LARGE SCALE GENOMIC DNA]</scope>
    <source>
        <strain evidence="13 14">WDN1C137</strain>
    </source>
</reference>
<keyword evidence="13" id="KW-0675">Receptor</keyword>